<dbReference type="SUPFAM" id="SSF52980">
    <property type="entry name" value="Restriction endonuclease-like"/>
    <property type="match status" value="1"/>
</dbReference>
<dbReference type="GO" id="GO:0008821">
    <property type="term" value="F:crossover junction DNA endonuclease activity"/>
    <property type="evidence" value="ECO:0007669"/>
    <property type="project" value="UniProtKB-EC"/>
</dbReference>
<keyword evidence="2" id="KW-0540">Nuclease</keyword>
<evidence type="ECO:0000313" key="13">
    <source>
        <dbReference type="Proteomes" id="UP000247586"/>
    </source>
</evidence>
<evidence type="ECO:0000256" key="7">
    <source>
        <dbReference type="ARBA" id="ARBA00022842"/>
    </source>
</evidence>
<gene>
    <name evidence="12" type="ORF">DFR87_00820</name>
</gene>
<dbReference type="Proteomes" id="UP000247586">
    <property type="component" value="Chromosome"/>
</dbReference>
<comment type="catalytic activity">
    <reaction evidence="11">
        <text>Endonucleolytic cleavage at a junction such as a reciprocal single-stranded crossover between two homologous DNA duplexes (Holliday junction).</text>
        <dbReference type="EC" id="3.1.21.10"/>
    </reaction>
</comment>
<protein>
    <submittedName>
        <fullName evidence="12">Endonuclease</fullName>
    </submittedName>
</protein>
<evidence type="ECO:0000256" key="5">
    <source>
        <dbReference type="ARBA" id="ARBA00022763"/>
    </source>
</evidence>
<dbReference type="GeneID" id="36833840"/>
<proteinExistence type="predicted"/>
<evidence type="ECO:0000256" key="2">
    <source>
        <dbReference type="ARBA" id="ARBA00022722"/>
    </source>
</evidence>
<evidence type="ECO:0000256" key="8">
    <source>
        <dbReference type="ARBA" id="ARBA00023125"/>
    </source>
</evidence>
<keyword evidence="10" id="KW-0234">DNA repair</keyword>
<dbReference type="PANTHER" id="PTHR39651">
    <property type="entry name" value="HOLLIDAY JUNCTION RESOLVASE HJC"/>
    <property type="match status" value="1"/>
</dbReference>
<evidence type="ECO:0000256" key="11">
    <source>
        <dbReference type="ARBA" id="ARBA00029354"/>
    </source>
</evidence>
<evidence type="ECO:0000313" key="12">
    <source>
        <dbReference type="EMBL" id="AWR98493.1"/>
    </source>
</evidence>
<dbReference type="Gene3D" id="3.40.1350.10">
    <property type="match status" value="1"/>
</dbReference>
<reference evidence="13" key="3">
    <citation type="submission" date="2020-03" db="EMBL/GenBank/DDBJ databases">
        <title>Sequencing and Assembly of Multiple Reported Metal-Biooxidizing Members of the Extremely Thermoacidophilic Archaeal Family Sulfolobaceae.</title>
        <authorList>
            <person name="Counts J.A."/>
            <person name="Kelly R.M."/>
        </authorList>
    </citation>
    <scope>NUCLEOTIDE SEQUENCE [LARGE SCALE GENOMIC DNA]</scope>
    <source>
        <strain evidence="13">HO1-1</strain>
    </source>
</reference>
<keyword evidence="5" id="KW-0227">DNA damage</keyword>
<dbReference type="InterPro" id="IPR002732">
    <property type="entry name" value="Hjc"/>
</dbReference>
<accession>A0A2U9IR86</accession>
<dbReference type="GO" id="GO:0046872">
    <property type="term" value="F:metal ion binding"/>
    <property type="evidence" value="ECO:0007669"/>
    <property type="project" value="UniProtKB-KW"/>
</dbReference>
<evidence type="ECO:0000256" key="1">
    <source>
        <dbReference type="ARBA" id="ARBA00001946"/>
    </source>
</evidence>
<evidence type="ECO:0000256" key="4">
    <source>
        <dbReference type="ARBA" id="ARBA00022759"/>
    </source>
</evidence>
<keyword evidence="13" id="KW-1185">Reference proteome</keyword>
<dbReference type="InterPro" id="IPR014428">
    <property type="entry name" value="Hjc_arc"/>
</dbReference>
<reference evidence="13" key="2">
    <citation type="submission" date="2020-03" db="EMBL/GenBank/DDBJ databases">
        <title>Complete Genome Sequences of Extremely Thermoacidophilic, Metal-Mobilizing Type-Strain Members of the Archaeal Family Sulfolobaceae: Acidianus brierleyi DSM-1651T, Acidianus sulfidivorans DSM-18786T, Metallosphaera hakonensis DSM-7519T, and Metallosphaera prunae DSM-10039T.</title>
        <authorList>
            <person name="Counts J.A."/>
            <person name="Kelly R.M."/>
        </authorList>
    </citation>
    <scope>NUCLEOTIDE SEQUENCE [LARGE SCALE GENOMIC DNA]</scope>
    <source>
        <strain evidence="13">HO1-1</strain>
    </source>
</reference>
<name>A0A2U9IR86_9CREN</name>
<dbReference type="PIRSF" id="PIRSF004985">
    <property type="entry name" value="Hlld_jn_rslvs_ar"/>
    <property type="match status" value="1"/>
</dbReference>
<keyword evidence="6" id="KW-0378">Hydrolase</keyword>
<keyword evidence="3" id="KW-0479">Metal-binding</keyword>
<evidence type="ECO:0000256" key="9">
    <source>
        <dbReference type="ARBA" id="ARBA00023172"/>
    </source>
</evidence>
<keyword evidence="9" id="KW-0233">DNA recombination</keyword>
<dbReference type="EMBL" id="CP029287">
    <property type="protein sequence ID" value="AWR98493.1"/>
    <property type="molecule type" value="Genomic_DNA"/>
</dbReference>
<keyword evidence="7" id="KW-0460">Magnesium</keyword>
<evidence type="ECO:0000256" key="6">
    <source>
        <dbReference type="ARBA" id="ARBA00022801"/>
    </source>
</evidence>
<comment type="cofactor">
    <cofactor evidence="1">
        <name>Mg(2+)</name>
        <dbReference type="ChEBI" id="CHEBI:18420"/>
    </cofactor>
</comment>
<keyword evidence="4 12" id="KW-0255">Endonuclease</keyword>
<dbReference type="AlphaFoldDB" id="A0A2U9IR86"/>
<dbReference type="RefSeq" id="WP_110368711.1">
    <property type="nucleotide sequence ID" value="NZ_CP029287.2"/>
</dbReference>
<dbReference type="NCBIfam" id="NF040854">
    <property type="entry name" value="Hol_resolv_Hjc"/>
    <property type="match status" value="1"/>
</dbReference>
<dbReference type="KEGG" id="mhk:DFR87_00820"/>
<dbReference type="GO" id="GO:0006310">
    <property type="term" value="P:DNA recombination"/>
    <property type="evidence" value="ECO:0007669"/>
    <property type="project" value="UniProtKB-KW"/>
</dbReference>
<reference evidence="12 13" key="1">
    <citation type="submission" date="2018-05" db="EMBL/GenBank/DDBJ databases">
        <title>Complete Genome Sequences of Extremely Thermoacidophilic, Metal-Mobilizing Type-Strain Members of the Archaeal Family Sulfolobaceae: Acidianus brierleyi DSM-1651T, Acidianus sulfidivorans DSM-18786T, Metallosphaera hakonensis DSM-7519T, and Metallosphaera prunae DSM-10039T.</title>
        <authorList>
            <person name="Counts J.A."/>
            <person name="Kelly R.M."/>
        </authorList>
    </citation>
    <scope>NUCLEOTIDE SEQUENCE [LARGE SCALE GENOMIC DNA]</scope>
    <source>
        <strain evidence="12 13">HO1-1</strain>
    </source>
</reference>
<dbReference type="InterPro" id="IPR011856">
    <property type="entry name" value="tRNA_endonuc-like_dom_sf"/>
</dbReference>
<evidence type="ECO:0000256" key="3">
    <source>
        <dbReference type="ARBA" id="ARBA00022723"/>
    </source>
</evidence>
<dbReference type="Pfam" id="PF01870">
    <property type="entry name" value="Hjc"/>
    <property type="match status" value="1"/>
</dbReference>
<dbReference type="GO" id="GO:0006281">
    <property type="term" value="P:DNA repair"/>
    <property type="evidence" value="ECO:0007669"/>
    <property type="project" value="UniProtKB-KW"/>
</dbReference>
<sequence>MNKDVGRNAERELVSILREAGFNSVRIPTSNSSSNPLPDVFATKGEVLLAIEVKSTWEEKVKVRSLQVAKLMGFLSMFPMRGVPMIAVKFKKIREWRYVVVSEITDVNVTIENSKPMDELFAEKVHWAKETREDTVLV</sequence>
<dbReference type="OrthoDB" id="34330at2157"/>
<dbReference type="PANTHER" id="PTHR39651:SF1">
    <property type="entry name" value="HOLLIDAY JUNCTION RESOLVASE HJC"/>
    <property type="match status" value="1"/>
</dbReference>
<dbReference type="InterPro" id="IPR011335">
    <property type="entry name" value="Restrct_endonuc-II-like"/>
</dbReference>
<organism evidence="12 13">
    <name type="scientific">Metallosphaera hakonensis JCM 8857 = DSM 7519</name>
    <dbReference type="NCBI Taxonomy" id="1293036"/>
    <lineage>
        <taxon>Archaea</taxon>
        <taxon>Thermoproteota</taxon>
        <taxon>Thermoprotei</taxon>
        <taxon>Sulfolobales</taxon>
        <taxon>Sulfolobaceae</taxon>
        <taxon>Metallosphaera</taxon>
    </lineage>
</organism>
<dbReference type="GO" id="GO:0003677">
    <property type="term" value="F:DNA binding"/>
    <property type="evidence" value="ECO:0007669"/>
    <property type="project" value="UniProtKB-KW"/>
</dbReference>
<evidence type="ECO:0000256" key="10">
    <source>
        <dbReference type="ARBA" id="ARBA00023204"/>
    </source>
</evidence>
<keyword evidence="8" id="KW-0238">DNA-binding</keyword>